<evidence type="ECO:0000259" key="1">
    <source>
        <dbReference type="Pfam" id="PF00534"/>
    </source>
</evidence>
<feature type="domain" description="Glycosyl transferase family 1" evidence="1">
    <location>
        <begin position="234"/>
        <end position="386"/>
    </location>
</feature>
<evidence type="ECO:0000313" key="3">
    <source>
        <dbReference type="Proteomes" id="UP000249082"/>
    </source>
</evidence>
<dbReference type="EMBL" id="QFPX01000050">
    <property type="protein sequence ID" value="PZQ49973.1"/>
    <property type="molecule type" value="Genomic_DNA"/>
</dbReference>
<proteinExistence type="predicted"/>
<accession>A0A2W5Q5J3</accession>
<organism evidence="2 3">
    <name type="scientific">Novosphingobium pentaromativorans</name>
    <dbReference type="NCBI Taxonomy" id="205844"/>
    <lineage>
        <taxon>Bacteria</taxon>
        <taxon>Pseudomonadati</taxon>
        <taxon>Pseudomonadota</taxon>
        <taxon>Alphaproteobacteria</taxon>
        <taxon>Sphingomonadales</taxon>
        <taxon>Sphingomonadaceae</taxon>
        <taxon>Novosphingobium</taxon>
    </lineage>
</organism>
<reference evidence="2 3" key="1">
    <citation type="submission" date="2017-08" db="EMBL/GenBank/DDBJ databases">
        <title>Infants hospitalized years apart are colonized by the same room-sourced microbial strains.</title>
        <authorList>
            <person name="Brooks B."/>
            <person name="Olm M.R."/>
            <person name="Firek B.A."/>
            <person name="Baker R."/>
            <person name="Thomas B.C."/>
            <person name="Morowitz M.J."/>
            <person name="Banfield J.F."/>
        </authorList>
    </citation>
    <scope>NUCLEOTIDE SEQUENCE [LARGE SCALE GENOMIC DNA]</scope>
    <source>
        <strain evidence="2">S2_005_002_R2_33</strain>
    </source>
</reference>
<comment type="caution">
    <text evidence="2">The sequence shown here is derived from an EMBL/GenBank/DDBJ whole genome shotgun (WGS) entry which is preliminary data.</text>
</comment>
<gene>
    <name evidence="2" type="ORF">DI555_23550</name>
</gene>
<dbReference type="PANTHER" id="PTHR46401">
    <property type="entry name" value="GLYCOSYLTRANSFERASE WBBK-RELATED"/>
    <property type="match status" value="1"/>
</dbReference>
<dbReference type="GO" id="GO:0016757">
    <property type="term" value="F:glycosyltransferase activity"/>
    <property type="evidence" value="ECO:0007669"/>
    <property type="project" value="InterPro"/>
</dbReference>
<dbReference type="Pfam" id="PF00534">
    <property type="entry name" value="Glycos_transf_1"/>
    <property type="match status" value="1"/>
</dbReference>
<dbReference type="Gene3D" id="3.40.50.2000">
    <property type="entry name" value="Glycogen Phosphorylase B"/>
    <property type="match status" value="1"/>
</dbReference>
<evidence type="ECO:0000313" key="2">
    <source>
        <dbReference type="EMBL" id="PZQ49973.1"/>
    </source>
</evidence>
<protein>
    <submittedName>
        <fullName evidence="2">Glycosyltransferase family 1 protein</fullName>
    </submittedName>
</protein>
<keyword evidence="2" id="KW-0808">Transferase</keyword>
<dbReference type="AlphaFoldDB" id="A0A2W5Q5J3"/>
<dbReference type="PANTHER" id="PTHR46401:SF9">
    <property type="entry name" value="MANNOSYLTRANSFERASE A"/>
    <property type="match status" value="1"/>
</dbReference>
<dbReference type="CDD" id="cd03809">
    <property type="entry name" value="GT4_MtfB-like"/>
    <property type="match status" value="1"/>
</dbReference>
<dbReference type="InterPro" id="IPR001296">
    <property type="entry name" value="Glyco_trans_1"/>
</dbReference>
<name>A0A2W5Q5J3_9SPHN</name>
<dbReference type="Proteomes" id="UP000249082">
    <property type="component" value="Unassembled WGS sequence"/>
</dbReference>
<dbReference type="SUPFAM" id="SSF53756">
    <property type="entry name" value="UDP-Glycosyltransferase/glycogen phosphorylase"/>
    <property type="match status" value="1"/>
</dbReference>
<sequence length="422" mass="48471">MAFLQPFLDLLPSRLEQAFGHRTTRSLRVRWRRWYTRVSRPAASLQRPRLFIDLAVISKHDAGTGIQRVVRAIALAVIDVKAMEWDIHFVAATRRRRYHLISWPDPEPVPRFEILRARPGDVFLGLDYSLDAVRRHRRQLAAFRRDGGQLWFLVHDLLPLEKPEWFSRNTVIRYRAWLGILADMADGFLCNSQQTDLDLRRNLEQEFGLRHGYVSRVLPMGHDIAESAIRQHEATQPLRIGKGPAFFLMVGTLEPRKGHADILAAFDRLWRAGSPERLVLVGRMGWQVDDLRQTILEHPERGQRLFWFDDVDDSELYKLYEKCNGSIIASFGEGFGLPVIESLGHGKPVLARDLPVFRPHAGAGVQYFPVDADNETLEDCLRRWIANVAAGQIIVQRPDTCWRNSALVLLDALNDSRPSQTK</sequence>